<evidence type="ECO:0000313" key="3">
    <source>
        <dbReference type="Proteomes" id="UP000012174"/>
    </source>
</evidence>
<dbReference type="Proteomes" id="UP000012174">
    <property type="component" value="Unassembled WGS sequence"/>
</dbReference>
<dbReference type="KEGG" id="ela:UCREL1_11473"/>
<dbReference type="Pfam" id="PF12224">
    <property type="entry name" value="Amidoligase_2"/>
    <property type="match status" value="1"/>
</dbReference>
<name>M7SBS3_EUTLA</name>
<organism evidence="2 3">
    <name type="scientific">Eutypa lata (strain UCR-EL1)</name>
    <name type="common">Grapevine dieback disease fungus</name>
    <name type="synonym">Eutypa armeniacae</name>
    <dbReference type="NCBI Taxonomy" id="1287681"/>
    <lineage>
        <taxon>Eukaryota</taxon>
        <taxon>Fungi</taxon>
        <taxon>Dikarya</taxon>
        <taxon>Ascomycota</taxon>
        <taxon>Pezizomycotina</taxon>
        <taxon>Sordariomycetes</taxon>
        <taxon>Xylariomycetidae</taxon>
        <taxon>Xylariales</taxon>
        <taxon>Diatrypaceae</taxon>
        <taxon>Eutypa</taxon>
    </lineage>
</organism>
<keyword evidence="3" id="KW-1185">Reference proteome</keyword>
<evidence type="ECO:0000313" key="2">
    <source>
        <dbReference type="EMBL" id="EMR61602.1"/>
    </source>
</evidence>
<dbReference type="PANTHER" id="PTHR36847:SF1">
    <property type="entry name" value="AMIDOLIGASE ENZYME"/>
    <property type="match status" value="1"/>
</dbReference>
<evidence type="ECO:0000256" key="1">
    <source>
        <dbReference type="SAM" id="MobiDB-lite"/>
    </source>
</evidence>
<feature type="region of interest" description="Disordered" evidence="1">
    <location>
        <begin position="73"/>
        <end position="111"/>
    </location>
</feature>
<sequence length="681" mass="77235">MIRAPLVAARDVPPDPTAPGPSAQDIEDWYAGNGWKVFEFREDNPHMADVGPCPLETAEASLRGGSGFTYHRRTGGLTLPRRADDDAGNGEPFLNTNDNVPPDPPASGRTKPGKYTYGIEFEFLLAPTAPDKSIGDPHPNDDRWFSHNMAGGPTSDEYETTISNRVTDAMRRGDVVTNRIVSASYGQATGPPTARPWWLFSYEDDVNAAVAAAEAANHNALIPSWMPPILFWNPTEDENGNVRAAVQELLQFFEAAHVSRGIQLRETGLDTVEEIGLRWLSSGGIGRLQGAAWTPRVQYQLQHHWKQKAIERINEVLTEWETQQRDPNHVDIEGMSDSYRAWQSTDDVSVSIALVRFENYVMPPGYVVPPWSARQPIPPYLYSWYGTEVISPVYDIANPDCYATVERALKQMRNELRIHKPLSTGQTGLHIHMGHQDGWNLFQLKRVVTLYYLLEPELVRLHREERETFLYCRPMRTQSFLAGALFYPEGVSAEYQYRLPGGGALMNLQYDQYMAPLLPLDIMDENTRKFITAIWRYPTITNLTQGLSNCKMSGSEALRIGMFGDKRTEDPGYIQKQTLEFRHMQGTLDAIHVYNWLSIIYTLVWTGREASDQDFFNTVTELVKNERPALEIMNIAPSILTYFQNNMDKTVHPNGKYWVYPDRDRVTWAQPFMVKGNGPTH</sequence>
<dbReference type="OrthoDB" id="412402at2759"/>
<dbReference type="InterPro" id="IPR022025">
    <property type="entry name" value="Amidoligase_2"/>
</dbReference>
<gene>
    <name evidence="2" type="ORF">UCREL1_11473</name>
</gene>
<dbReference type="PANTHER" id="PTHR36847">
    <property type="entry name" value="AMIDOLIGASE ENZYME"/>
    <property type="match status" value="1"/>
</dbReference>
<dbReference type="eggNOG" id="ENOG502SUNA">
    <property type="taxonomic scope" value="Eukaryota"/>
</dbReference>
<proteinExistence type="predicted"/>
<dbReference type="EMBL" id="KB707583">
    <property type="protein sequence ID" value="EMR61602.1"/>
    <property type="molecule type" value="Genomic_DNA"/>
</dbReference>
<accession>M7SBS3</accession>
<protein>
    <submittedName>
        <fullName evidence="2">Uncharacterized protein</fullName>
    </submittedName>
</protein>
<dbReference type="HOGENOM" id="CLU_403859_0_0_1"/>
<feature type="region of interest" description="Disordered" evidence="1">
    <location>
        <begin position="1"/>
        <end position="24"/>
    </location>
</feature>
<dbReference type="AlphaFoldDB" id="M7SBS3"/>
<reference evidence="3" key="1">
    <citation type="journal article" date="2013" name="Genome Announc.">
        <title>Draft genome sequence of the grapevine dieback fungus Eutypa lata UCR-EL1.</title>
        <authorList>
            <person name="Blanco-Ulate B."/>
            <person name="Rolshausen P.E."/>
            <person name="Cantu D."/>
        </authorList>
    </citation>
    <scope>NUCLEOTIDE SEQUENCE [LARGE SCALE GENOMIC DNA]</scope>
    <source>
        <strain evidence="3">UCR-EL1</strain>
    </source>
</reference>